<name>E1YJS9_9BACT</name>
<protein>
    <submittedName>
        <fullName evidence="1">Uncharacterized protein</fullName>
    </submittedName>
</protein>
<evidence type="ECO:0000313" key="1">
    <source>
        <dbReference type="EMBL" id="CBX31533.1"/>
    </source>
</evidence>
<proteinExistence type="predicted"/>
<sequence length="35" mass="3952">MKAFRVVADSSCLIGMAQIGFRISDKLYKKMFPAK</sequence>
<dbReference type="AlphaFoldDB" id="E1YJS9"/>
<accession>E1YJS9</accession>
<dbReference type="EMBL" id="FR695877">
    <property type="protein sequence ID" value="CBX31533.1"/>
    <property type="molecule type" value="Genomic_DNA"/>
</dbReference>
<gene>
    <name evidence="1" type="ORF">N47_E50450</name>
</gene>
<reference evidence="1" key="1">
    <citation type="journal article" date="2011" name="Environ. Microbiol.">
        <title>Genomic insights into the metabolic potential of the polycyclic aromatic hydrocarbon degrading sulfate-reducing Deltaproteobacterium N47.</title>
        <authorList>
            <person name="Bergmann F."/>
            <person name="Selesi D."/>
            <person name="Weinmaier T."/>
            <person name="Tischler P."/>
            <person name="Rattei T."/>
            <person name="Meckenstock R.U."/>
        </authorList>
    </citation>
    <scope>NUCLEOTIDE SEQUENCE</scope>
</reference>
<organism evidence="1">
    <name type="scientific">uncultured Desulfobacterium sp</name>
    <dbReference type="NCBI Taxonomy" id="201089"/>
    <lineage>
        <taxon>Bacteria</taxon>
        <taxon>Pseudomonadati</taxon>
        <taxon>Thermodesulfobacteriota</taxon>
        <taxon>Desulfobacteria</taxon>
        <taxon>Desulfobacterales</taxon>
        <taxon>Desulfobacteriaceae</taxon>
        <taxon>Desulfobacterium</taxon>
        <taxon>environmental samples</taxon>
    </lineage>
</organism>